<accession>A0AAW9R8J8</accession>
<dbReference type="RefSeq" id="WP_354696466.1">
    <property type="nucleotide sequence ID" value="NZ_JAZHOG010000011.1"/>
</dbReference>
<keyword evidence="4" id="KW-1185">Reference proteome</keyword>
<evidence type="ECO:0008006" key="5">
    <source>
        <dbReference type="Google" id="ProtNLM"/>
    </source>
</evidence>
<sequence>MAQATPKHPVSATGGDLPRVADTESAPSLTDWFTAVGERFGNSAKLILAETRLAVATFILMIFCVVLAAGAVLFAWALLVLFGVQALALAGFELLAAIGLLCIAHVLIALGLWLTANRLARHMEFRATRELFGDDS</sequence>
<feature type="transmembrane region" description="Helical" evidence="2">
    <location>
        <begin position="94"/>
        <end position="116"/>
    </location>
</feature>
<proteinExistence type="predicted"/>
<dbReference type="EMBL" id="JAZHOG010000011">
    <property type="protein sequence ID" value="MEJ8569144.1"/>
    <property type="molecule type" value="Genomic_DNA"/>
</dbReference>
<organism evidence="3 4">
    <name type="scientific">Elongatibacter sediminis</name>
    <dbReference type="NCBI Taxonomy" id="3119006"/>
    <lineage>
        <taxon>Bacteria</taxon>
        <taxon>Pseudomonadati</taxon>
        <taxon>Pseudomonadota</taxon>
        <taxon>Gammaproteobacteria</taxon>
        <taxon>Chromatiales</taxon>
        <taxon>Wenzhouxiangellaceae</taxon>
        <taxon>Elongatibacter</taxon>
    </lineage>
</organism>
<evidence type="ECO:0000256" key="2">
    <source>
        <dbReference type="SAM" id="Phobius"/>
    </source>
</evidence>
<feature type="transmembrane region" description="Helical" evidence="2">
    <location>
        <begin position="53"/>
        <end position="82"/>
    </location>
</feature>
<gene>
    <name evidence="3" type="ORF">V3330_16050</name>
</gene>
<name>A0AAW9R8J8_9GAMM</name>
<feature type="region of interest" description="Disordered" evidence="1">
    <location>
        <begin position="1"/>
        <end position="20"/>
    </location>
</feature>
<keyword evidence="2" id="KW-0812">Transmembrane</keyword>
<evidence type="ECO:0000256" key="1">
    <source>
        <dbReference type="SAM" id="MobiDB-lite"/>
    </source>
</evidence>
<dbReference type="Proteomes" id="UP001359886">
    <property type="component" value="Unassembled WGS sequence"/>
</dbReference>
<reference evidence="3 4" key="1">
    <citation type="submission" date="2024-02" db="EMBL/GenBank/DDBJ databases">
        <title>A novel Wenzhouxiangellaceae bacterium, isolated from coastal sediments.</title>
        <authorList>
            <person name="Du Z.-J."/>
            <person name="Ye Y.-Q."/>
            <person name="Zhang X.-Y."/>
        </authorList>
    </citation>
    <scope>NUCLEOTIDE SEQUENCE [LARGE SCALE GENOMIC DNA]</scope>
    <source>
        <strain evidence="3 4">CH-27</strain>
    </source>
</reference>
<dbReference type="AlphaFoldDB" id="A0AAW9R8J8"/>
<keyword evidence="2" id="KW-1133">Transmembrane helix</keyword>
<protein>
    <recommendedName>
        <fullName evidence="5">Phage holin family protein</fullName>
    </recommendedName>
</protein>
<evidence type="ECO:0000313" key="4">
    <source>
        <dbReference type="Proteomes" id="UP001359886"/>
    </source>
</evidence>
<evidence type="ECO:0000313" key="3">
    <source>
        <dbReference type="EMBL" id="MEJ8569144.1"/>
    </source>
</evidence>
<comment type="caution">
    <text evidence="3">The sequence shown here is derived from an EMBL/GenBank/DDBJ whole genome shotgun (WGS) entry which is preliminary data.</text>
</comment>
<keyword evidence="2" id="KW-0472">Membrane</keyword>